<dbReference type="AlphaFoldDB" id="A0AAU7ZTT5"/>
<proteinExistence type="predicted"/>
<dbReference type="EMBL" id="CP132942">
    <property type="protein sequence ID" value="XCB34285.1"/>
    <property type="molecule type" value="Genomic_DNA"/>
</dbReference>
<dbReference type="PANTHER" id="PTHR46401:SF8">
    <property type="entry name" value="BLL6006 PROTEIN"/>
    <property type="match status" value="1"/>
</dbReference>
<dbReference type="RefSeq" id="WP_353065278.1">
    <property type="nucleotide sequence ID" value="NZ_CP132942.1"/>
</dbReference>
<dbReference type="PANTHER" id="PTHR46401">
    <property type="entry name" value="GLYCOSYLTRANSFERASE WBBK-RELATED"/>
    <property type="match status" value="1"/>
</dbReference>
<name>A0AAU7ZTT5_9BACT</name>
<dbReference type="SUPFAM" id="SSF53756">
    <property type="entry name" value="UDP-Glycosyltransferase/glycogen phosphorylase"/>
    <property type="match status" value="1"/>
</dbReference>
<sequence length="390" mass="44273">MNTGKNIRVAFLLLPGHWLGGKNYLRNLFTAIRSVPGSTVTPVIFTGERQAGELSNFPGMEVVTDPMFDPRTPSWFARRVAMKSISQDLLLRRLLRRHKISVLSHSFHLGRQDEIKTIGWIPDFQHIHLPEFFTQEERAHRSREFMNICRNSDTLVVSSECARNDLVSFAPQYAHKAQLLRFVASPMPLADAASLPDLMQLYDFTGPYFLLPNQFWAHKNHRIVIKALQKLKLQNRKIQVLATGSSKDYRNPSFFPSLMQYAADSEVLDSFRVLGEIPFNHLSGLMQHATAFLNPSLFEGWSTSVEEGKSMGKQIVLSDIPVHREQAPKRGIFFNPEDSDGLAEAMATAFDGFDGHQDAAMQERALADFPLRQREFGEVYQAIVRKTVVV</sequence>
<evidence type="ECO:0000313" key="1">
    <source>
        <dbReference type="EMBL" id="XCB34285.1"/>
    </source>
</evidence>
<gene>
    <name evidence="1" type="ORF">RBB77_05150</name>
</gene>
<dbReference type="Gene3D" id="3.40.50.2000">
    <property type="entry name" value="Glycogen Phosphorylase B"/>
    <property type="match status" value="1"/>
</dbReference>
<protein>
    <submittedName>
        <fullName evidence="1">Glycosyltransferase family 1 protein</fullName>
    </submittedName>
</protein>
<dbReference type="CDD" id="cd03809">
    <property type="entry name" value="GT4_MtfB-like"/>
    <property type="match status" value="1"/>
</dbReference>
<dbReference type="Pfam" id="PF13692">
    <property type="entry name" value="Glyco_trans_1_4"/>
    <property type="match status" value="1"/>
</dbReference>
<dbReference type="GO" id="GO:0016757">
    <property type="term" value="F:glycosyltransferase activity"/>
    <property type="evidence" value="ECO:0007669"/>
    <property type="project" value="TreeGrafter"/>
</dbReference>
<organism evidence="1">
    <name type="scientific">Tunturiibacter psychrotolerans</name>
    <dbReference type="NCBI Taxonomy" id="3069686"/>
    <lineage>
        <taxon>Bacteria</taxon>
        <taxon>Pseudomonadati</taxon>
        <taxon>Acidobacteriota</taxon>
        <taxon>Terriglobia</taxon>
        <taxon>Terriglobales</taxon>
        <taxon>Acidobacteriaceae</taxon>
        <taxon>Tunturiibacter</taxon>
    </lineage>
</organism>
<accession>A0AAU7ZTT5</accession>
<reference evidence="1" key="1">
    <citation type="submission" date="2023-08" db="EMBL/GenBank/DDBJ databases">
        <authorList>
            <person name="Messyasz A."/>
            <person name="Mannisto M.K."/>
            <person name="Kerkhof L.J."/>
            <person name="Haggblom M."/>
        </authorList>
    </citation>
    <scope>NUCLEOTIDE SEQUENCE</scope>
    <source>
        <strain evidence="1">X5P6</strain>
    </source>
</reference>
<dbReference type="KEGG" id="tpsc:RBB77_05150"/>
<reference evidence="1" key="2">
    <citation type="journal article" date="2024" name="Environ. Microbiol.">
        <title>Genome analysis and description of Tunturibacter gen. nov. expands the diversity of Terriglobia in tundra soils.</title>
        <authorList>
            <person name="Messyasz A."/>
            <person name="Mannisto M.K."/>
            <person name="Kerkhof L.J."/>
            <person name="Haggblom M.M."/>
        </authorList>
    </citation>
    <scope>NUCLEOTIDE SEQUENCE</scope>
    <source>
        <strain evidence="1">X5P6</strain>
    </source>
</reference>